<keyword evidence="3" id="KW-1185">Reference proteome</keyword>
<proteinExistence type="predicted"/>
<dbReference type="EMBL" id="VIAQ01000015">
    <property type="protein sequence ID" value="TQD25435.1"/>
    <property type="molecule type" value="Genomic_DNA"/>
</dbReference>
<dbReference type="PANTHER" id="PTHR34293:SF1">
    <property type="entry name" value="HTH-TYPE TRANSCRIPTIONAL REGULATOR TRMBL2"/>
    <property type="match status" value="1"/>
</dbReference>
<dbReference type="SUPFAM" id="SSF46785">
    <property type="entry name" value="Winged helix' DNA-binding domain"/>
    <property type="match status" value="1"/>
</dbReference>
<dbReference type="Proteomes" id="UP000319335">
    <property type="component" value="Unassembled WGS sequence"/>
</dbReference>
<comment type="caution">
    <text evidence="2">The sequence shown here is derived from an EMBL/GenBank/DDBJ whole genome shotgun (WGS) entry which is preliminary data.</text>
</comment>
<feature type="domain" description="Transcription regulator TrmB N-terminal" evidence="1">
    <location>
        <begin position="8"/>
        <end position="75"/>
    </location>
</feature>
<organism evidence="2 3">
    <name type="scientific">Methanolobus vulcani</name>
    <dbReference type="NCBI Taxonomy" id="38026"/>
    <lineage>
        <taxon>Archaea</taxon>
        <taxon>Methanobacteriati</taxon>
        <taxon>Methanobacteriota</taxon>
        <taxon>Stenosarchaea group</taxon>
        <taxon>Methanomicrobia</taxon>
        <taxon>Methanosarcinales</taxon>
        <taxon>Methanosarcinaceae</taxon>
        <taxon>Methanolobus</taxon>
    </lineage>
</organism>
<reference evidence="2 3" key="1">
    <citation type="submission" date="2019-06" db="EMBL/GenBank/DDBJ databases">
        <title>Draft genome sequence of Methanolobus vulcani B1d.</title>
        <authorList>
            <person name="Creighbaum A.J."/>
            <person name="Ticak T."/>
            <person name="Hariraju D."/>
            <person name="Arivett B.A."/>
            <person name="Ferguson D.J.Jr."/>
        </authorList>
    </citation>
    <scope>NUCLEOTIDE SEQUENCE [LARGE SCALE GENOMIC DNA]</scope>
    <source>
        <strain evidence="2 3">B1d</strain>
    </source>
</reference>
<accession>A0A7Z8KNJ9</accession>
<dbReference type="OrthoDB" id="30795at2157"/>
<protein>
    <submittedName>
        <fullName evidence="2">Transcriptional regulator</fullName>
    </submittedName>
</protein>
<dbReference type="Gene3D" id="1.10.10.10">
    <property type="entry name" value="Winged helix-like DNA-binding domain superfamily/Winged helix DNA-binding domain"/>
    <property type="match status" value="1"/>
</dbReference>
<dbReference type="InterPro" id="IPR036390">
    <property type="entry name" value="WH_DNA-bd_sf"/>
</dbReference>
<gene>
    <name evidence="2" type="ORF">FKV42_08000</name>
</gene>
<dbReference type="Pfam" id="PF01978">
    <property type="entry name" value="TrmB"/>
    <property type="match status" value="1"/>
</dbReference>
<sequence>MDKLIEALQQLGLTSYEAKVLIALTQYGSGTAADIHALSGIPRSAVYGVITKLDDKGLIETQNTKPMRYKALPPEVLINRLKADYEKAIEFSGDQLENIYHAKDGDKEEGSVWNISGVKNVNDKINLMLESAGEEIVFASSYSSLYEVTKVYPIMDSIKDTVQKKIREGVQVKITGRDKEHVGEFVKEFPGAQVRVYGKVKKSSPLKGGILLVDNREILVITIKNDVVPISLNATWYGGQEHVEIFRHFVDTEWESSTPISV</sequence>
<evidence type="ECO:0000313" key="3">
    <source>
        <dbReference type="Proteomes" id="UP000319335"/>
    </source>
</evidence>
<evidence type="ECO:0000259" key="1">
    <source>
        <dbReference type="Pfam" id="PF01978"/>
    </source>
</evidence>
<name>A0A7Z8KNJ9_9EURY</name>
<dbReference type="InterPro" id="IPR002831">
    <property type="entry name" value="Tscrpt_reg_TrmB_N"/>
</dbReference>
<dbReference type="InterPro" id="IPR051797">
    <property type="entry name" value="TrmB-like"/>
</dbReference>
<dbReference type="AlphaFoldDB" id="A0A7Z8KNJ9"/>
<dbReference type="InterPro" id="IPR036388">
    <property type="entry name" value="WH-like_DNA-bd_sf"/>
</dbReference>
<evidence type="ECO:0000313" key="2">
    <source>
        <dbReference type="EMBL" id="TQD25435.1"/>
    </source>
</evidence>
<dbReference type="PANTHER" id="PTHR34293">
    <property type="entry name" value="HTH-TYPE TRANSCRIPTIONAL REGULATOR TRMBL2"/>
    <property type="match status" value="1"/>
</dbReference>